<dbReference type="SUPFAM" id="SSF51430">
    <property type="entry name" value="NAD(P)-linked oxidoreductase"/>
    <property type="match status" value="1"/>
</dbReference>
<comment type="caution">
    <text evidence="1">The sequence shown here is derived from an EMBL/GenBank/DDBJ whole genome shotgun (WGS) entry which is preliminary data.</text>
</comment>
<name>A0A9P4USE7_9PEZI</name>
<evidence type="ECO:0000313" key="2">
    <source>
        <dbReference type="Proteomes" id="UP000799441"/>
    </source>
</evidence>
<dbReference type="InterPro" id="IPR036812">
    <property type="entry name" value="NAD(P)_OxRdtase_dom_sf"/>
</dbReference>
<keyword evidence="2" id="KW-1185">Reference proteome</keyword>
<protein>
    <submittedName>
        <fullName evidence="1">Uncharacterized protein</fullName>
    </submittedName>
</protein>
<feature type="non-terminal residue" evidence="1">
    <location>
        <position position="1"/>
    </location>
</feature>
<proteinExistence type="predicted"/>
<sequence>FVPTWEAMRPCVSNNKIRAISVNNFSTTVIRDLLFHAKSIPIVYNHDEFCRTSQ</sequence>
<reference evidence="1" key="1">
    <citation type="journal article" date="2020" name="Stud. Mycol.">
        <title>101 Dothideomycetes genomes: a test case for predicting lifestyles and emergence of pathogens.</title>
        <authorList>
            <person name="Haridas S."/>
            <person name="Albert R."/>
            <person name="Binder M."/>
            <person name="Bloem J."/>
            <person name="Labutti K."/>
            <person name="Salamov A."/>
            <person name="Andreopoulos B."/>
            <person name="Baker S."/>
            <person name="Barry K."/>
            <person name="Bills G."/>
            <person name="Bluhm B."/>
            <person name="Cannon C."/>
            <person name="Castanera R."/>
            <person name="Culley D."/>
            <person name="Daum C."/>
            <person name="Ezra D."/>
            <person name="Gonzalez J."/>
            <person name="Henrissat B."/>
            <person name="Kuo A."/>
            <person name="Liang C."/>
            <person name="Lipzen A."/>
            <person name="Lutzoni F."/>
            <person name="Magnuson J."/>
            <person name="Mondo S."/>
            <person name="Nolan M."/>
            <person name="Ohm R."/>
            <person name="Pangilinan J."/>
            <person name="Park H.-J."/>
            <person name="Ramirez L."/>
            <person name="Alfaro M."/>
            <person name="Sun H."/>
            <person name="Tritt A."/>
            <person name="Yoshinaga Y."/>
            <person name="Zwiers L.-H."/>
            <person name="Turgeon B."/>
            <person name="Goodwin S."/>
            <person name="Spatafora J."/>
            <person name="Crous P."/>
            <person name="Grigoriev I."/>
        </authorList>
    </citation>
    <scope>NUCLEOTIDE SEQUENCE</scope>
    <source>
        <strain evidence="1">CBS 116435</strain>
    </source>
</reference>
<dbReference type="EMBL" id="MU003779">
    <property type="protein sequence ID" value="KAF2723000.1"/>
    <property type="molecule type" value="Genomic_DNA"/>
</dbReference>
<dbReference type="AlphaFoldDB" id="A0A9P4USE7"/>
<evidence type="ECO:0000313" key="1">
    <source>
        <dbReference type="EMBL" id="KAF2723000.1"/>
    </source>
</evidence>
<dbReference type="Gene3D" id="3.20.20.100">
    <property type="entry name" value="NADP-dependent oxidoreductase domain"/>
    <property type="match status" value="1"/>
</dbReference>
<gene>
    <name evidence="1" type="ORF">K431DRAFT_220823</name>
</gene>
<organism evidence="1 2">
    <name type="scientific">Polychaeton citri CBS 116435</name>
    <dbReference type="NCBI Taxonomy" id="1314669"/>
    <lineage>
        <taxon>Eukaryota</taxon>
        <taxon>Fungi</taxon>
        <taxon>Dikarya</taxon>
        <taxon>Ascomycota</taxon>
        <taxon>Pezizomycotina</taxon>
        <taxon>Dothideomycetes</taxon>
        <taxon>Dothideomycetidae</taxon>
        <taxon>Capnodiales</taxon>
        <taxon>Capnodiaceae</taxon>
        <taxon>Polychaeton</taxon>
    </lineage>
</organism>
<accession>A0A9P4USE7</accession>
<dbReference type="Proteomes" id="UP000799441">
    <property type="component" value="Unassembled WGS sequence"/>
</dbReference>